<evidence type="ECO:0000256" key="9">
    <source>
        <dbReference type="ARBA" id="ARBA00023136"/>
    </source>
</evidence>
<keyword evidence="9 11" id="KW-0472">Membrane</keyword>
<dbReference type="Pfam" id="PF00593">
    <property type="entry name" value="TonB_dep_Rec_b-barrel"/>
    <property type="match status" value="1"/>
</dbReference>
<keyword evidence="8 12" id="KW-0798">TonB box</keyword>
<evidence type="ECO:0000256" key="14">
    <source>
        <dbReference type="SAM" id="SignalP"/>
    </source>
</evidence>
<accession>A0ABN5IYB3</accession>
<dbReference type="InterPro" id="IPR010916">
    <property type="entry name" value="TonB_box_CS"/>
</dbReference>
<keyword evidence="14" id="KW-0732">Signal</keyword>
<protein>
    <submittedName>
        <fullName evidence="17">TonB-dependent receptor</fullName>
    </submittedName>
</protein>
<evidence type="ECO:0000256" key="7">
    <source>
        <dbReference type="ARBA" id="ARBA00023065"/>
    </source>
</evidence>
<feature type="short sequence motif" description="TonB box" evidence="12">
    <location>
        <begin position="53"/>
        <end position="59"/>
    </location>
</feature>
<evidence type="ECO:0000256" key="10">
    <source>
        <dbReference type="ARBA" id="ARBA00023237"/>
    </source>
</evidence>
<feature type="domain" description="TonB-dependent receptor-like beta-barrel" evidence="15">
    <location>
        <begin position="271"/>
        <end position="789"/>
    </location>
</feature>
<dbReference type="InterPro" id="IPR000531">
    <property type="entry name" value="Beta-barrel_TonB"/>
</dbReference>
<evidence type="ECO:0000256" key="11">
    <source>
        <dbReference type="PROSITE-ProRule" id="PRU01360"/>
    </source>
</evidence>
<dbReference type="InterPro" id="IPR012910">
    <property type="entry name" value="Plug_dom"/>
</dbReference>
<dbReference type="InterPro" id="IPR036942">
    <property type="entry name" value="Beta-barrel_TonB_sf"/>
</dbReference>
<feature type="signal peptide" evidence="14">
    <location>
        <begin position="1"/>
        <end position="26"/>
    </location>
</feature>
<dbReference type="PROSITE" id="PS52016">
    <property type="entry name" value="TONB_DEPENDENT_REC_3"/>
    <property type="match status" value="1"/>
</dbReference>
<dbReference type="Proteomes" id="UP000240527">
    <property type="component" value="Chromosome"/>
</dbReference>
<organism evidence="17 18">
    <name type="scientific">Caulobacter segnis</name>
    <dbReference type="NCBI Taxonomy" id="88688"/>
    <lineage>
        <taxon>Bacteria</taxon>
        <taxon>Pseudomonadati</taxon>
        <taxon>Pseudomonadota</taxon>
        <taxon>Alphaproteobacteria</taxon>
        <taxon>Caulobacterales</taxon>
        <taxon>Caulobacteraceae</taxon>
        <taxon>Caulobacter</taxon>
    </lineage>
</organism>
<evidence type="ECO:0000256" key="8">
    <source>
        <dbReference type="ARBA" id="ARBA00023077"/>
    </source>
</evidence>
<keyword evidence="4" id="KW-0410">Iron transport</keyword>
<keyword evidence="5 11" id="KW-0812">Transmembrane</keyword>
<evidence type="ECO:0000259" key="15">
    <source>
        <dbReference type="Pfam" id="PF00593"/>
    </source>
</evidence>
<dbReference type="RefSeq" id="WP_013080886.1">
    <property type="nucleotide sequence ID" value="NZ_CP027850.1"/>
</dbReference>
<dbReference type="PANTHER" id="PTHR32552:SF81">
    <property type="entry name" value="TONB-DEPENDENT OUTER MEMBRANE RECEPTOR"/>
    <property type="match status" value="1"/>
</dbReference>
<keyword evidence="3 11" id="KW-1134">Transmembrane beta strand</keyword>
<dbReference type="Pfam" id="PF07715">
    <property type="entry name" value="Plug"/>
    <property type="match status" value="1"/>
</dbReference>
<feature type="chain" id="PRO_5046531636" evidence="14">
    <location>
        <begin position="27"/>
        <end position="823"/>
    </location>
</feature>
<evidence type="ECO:0000313" key="17">
    <source>
        <dbReference type="EMBL" id="AVQ03841.1"/>
    </source>
</evidence>
<dbReference type="PROSITE" id="PS00430">
    <property type="entry name" value="TONB_DEPENDENT_REC_1"/>
    <property type="match status" value="1"/>
</dbReference>
<evidence type="ECO:0000256" key="13">
    <source>
        <dbReference type="RuleBase" id="RU003357"/>
    </source>
</evidence>
<evidence type="ECO:0000313" key="18">
    <source>
        <dbReference type="Proteomes" id="UP000240527"/>
    </source>
</evidence>
<dbReference type="Gene3D" id="2.40.170.20">
    <property type="entry name" value="TonB-dependent receptor, beta-barrel domain"/>
    <property type="match status" value="1"/>
</dbReference>
<evidence type="ECO:0000256" key="5">
    <source>
        <dbReference type="ARBA" id="ARBA00022692"/>
    </source>
</evidence>
<comment type="similarity">
    <text evidence="11 13">Belongs to the TonB-dependent receptor family.</text>
</comment>
<keyword evidence="18" id="KW-1185">Reference proteome</keyword>
<evidence type="ECO:0000256" key="6">
    <source>
        <dbReference type="ARBA" id="ARBA00023004"/>
    </source>
</evidence>
<evidence type="ECO:0000256" key="12">
    <source>
        <dbReference type="PROSITE-ProRule" id="PRU10143"/>
    </source>
</evidence>
<keyword evidence="17" id="KW-0675">Receptor</keyword>
<keyword evidence="10 11" id="KW-0998">Cell outer membrane</keyword>
<proteinExistence type="inferred from homology"/>
<evidence type="ECO:0000256" key="2">
    <source>
        <dbReference type="ARBA" id="ARBA00022448"/>
    </source>
</evidence>
<dbReference type="EMBL" id="CP027850">
    <property type="protein sequence ID" value="AVQ03841.1"/>
    <property type="molecule type" value="Genomic_DNA"/>
</dbReference>
<evidence type="ECO:0000256" key="1">
    <source>
        <dbReference type="ARBA" id="ARBA00004571"/>
    </source>
</evidence>
<evidence type="ECO:0000256" key="3">
    <source>
        <dbReference type="ARBA" id="ARBA00022452"/>
    </source>
</evidence>
<feature type="domain" description="TonB-dependent receptor plug" evidence="16">
    <location>
        <begin position="67"/>
        <end position="171"/>
    </location>
</feature>
<dbReference type="SUPFAM" id="SSF56935">
    <property type="entry name" value="Porins"/>
    <property type="match status" value="1"/>
</dbReference>
<keyword evidence="6" id="KW-0408">Iron</keyword>
<keyword evidence="7" id="KW-0406">Ion transport</keyword>
<sequence>MPGPTRLTLSLSVSALALLLAVPAMAQTERAQTERAQTQGAPQKPEESLTIDTLVVTAQRREETANSVGMPIQAFSGEALQQLRVTDPKDLTSVAPSFTVSQSYQGVPTYTLRGIGFNTINLSATSTVGTYWDEVAYAYPFMNTGPVFDLERVEVLKGPQGTLYGRNTTAGLIDFVTNKPTEAFEGSLTAETGNYKTYNLEGFVSGGLGDRVQGRAAFRMENSDKGWQVSNSRGERLGKVDRDGWRLSLAMQPTDTVEVDVSYSGWRNKSDTVAAQGVGFTPATAASPFNAPGLVNYIATHAPTKARQADWAPLSTRGVDIGGGQGISDPLRENDQFHAGKLKVAWNLSDDVTLVSLSSFNRLSRKAVFDWSGAPYEVLIQKAHGDIKSAAEELHLEGRTDKGSWLVGAYVARDKIYDSNRTLLGQNANVGTIRYVGSTLLASPFNSFGYTPLQMSQAFRTYEDVGNIETKTWSLFANADHALTDSLKLTLGVRYSQDRQDYVGCSRDVGGSMLPNVNVVNRALFFATYGLVAPIAQGGCNTFDPATKSFGFVKSKLDEDNIAWRAALDWQAAQDVLIFGSISRGAKAGATPINAANISTQNAPATQEMLTAYEVGVKAGLFQRRVQANVSAFYYDYTDKQLSVYFADPIYTALSRLANVPNGEAYGVDGDITWRASRSLTFIASATLLHTEVKGYTGINAAGQPQDFDGRPFLYSPKFQGGLTALFKQPIGDGLELNAALNGRWQDKSYADLEGNPLFVIDGYGLVNASIGIGAPAKGWELSIWGRNITDAYYWSAVSSNANVVVRFPGKPTTYGASLTWTF</sequence>
<evidence type="ECO:0000256" key="4">
    <source>
        <dbReference type="ARBA" id="ARBA00022496"/>
    </source>
</evidence>
<dbReference type="InterPro" id="IPR039426">
    <property type="entry name" value="TonB-dep_rcpt-like"/>
</dbReference>
<evidence type="ECO:0000259" key="16">
    <source>
        <dbReference type="Pfam" id="PF07715"/>
    </source>
</evidence>
<name>A0ABN5IYB3_9CAUL</name>
<reference evidence="17 18" key="1">
    <citation type="journal article" date="2015" name="Biotechnol. Bioeng.">
        <title>Genome sequence and phenotypic characterization of Caulobacter segnis.</title>
        <authorList>
            <person name="Patel S."/>
            <person name="Fletcher B."/>
            <person name="Scott D.C."/>
            <person name="Ely B."/>
        </authorList>
    </citation>
    <scope>NUCLEOTIDE SEQUENCE [LARGE SCALE GENOMIC DNA]</scope>
    <source>
        <strain evidence="17 18">TK0059</strain>
    </source>
</reference>
<gene>
    <name evidence="17" type="ORF">B7G68_19535</name>
</gene>
<comment type="subcellular location">
    <subcellularLocation>
        <location evidence="1 11">Cell outer membrane</location>
        <topology evidence="1 11">Multi-pass membrane protein</topology>
    </subcellularLocation>
</comment>
<keyword evidence="2 11" id="KW-0813">Transport</keyword>
<dbReference type="PANTHER" id="PTHR32552">
    <property type="entry name" value="FERRICHROME IRON RECEPTOR-RELATED"/>
    <property type="match status" value="1"/>
</dbReference>